<accession>A0A1Y1ZGB8</accession>
<dbReference type="AlphaFoldDB" id="A0A1Y1ZGB8"/>
<dbReference type="Proteomes" id="UP000193144">
    <property type="component" value="Unassembled WGS sequence"/>
</dbReference>
<feature type="non-terminal residue" evidence="1">
    <location>
        <position position="63"/>
    </location>
</feature>
<sequence>MRLLSLKPRHRSDAMILGSFERSFHSNLYAGCMVSEDSLDCHTAVCDHAPKHRQYVQMMHDVY</sequence>
<name>A0A1Y1ZGB8_9PLEO</name>
<gene>
    <name evidence="1" type="ORF">BCR34DRAFT_451849</name>
</gene>
<dbReference type="EMBL" id="MCFA01000092">
    <property type="protein sequence ID" value="ORY09027.1"/>
    <property type="molecule type" value="Genomic_DNA"/>
</dbReference>
<proteinExistence type="predicted"/>
<organism evidence="1 2">
    <name type="scientific">Clohesyomyces aquaticus</name>
    <dbReference type="NCBI Taxonomy" id="1231657"/>
    <lineage>
        <taxon>Eukaryota</taxon>
        <taxon>Fungi</taxon>
        <taxon>Dikarya</taxon>
        <taxon>Ascomycota</taxon>
        <taxon>Pezizomycotina</taxon>
        <taxon>Dothideomycetes</taxon>
        <taxon>Pleosporomycetidae</taxon>
        <taxon>Pleosporales</taxon>
        <taxon>Lindgomycetaceae</taxon>
        <taxon>Clohesyomyces</taxon>
    </lineage>
</organism>
<evidence type="ECO:0000313" key="1">
    <source>
        <dbReference type="EMBL" id="ORY09027.1"/>
    </source>
</evidence>
<comment type="caution">
    <text evidence="1">The sequence shown here is derived from an EMBL/GenBank/DDBJ whole genome shotgun (WGS) entry which is preliminary data.</text>
</comment>
<keyword evidence="2" id="KW-1185">Reference proteome</keyword>
<reference evidence="1 2" key="1">
    <citation type="submission" date="2016-07" db="EMBL/GenBank/DDBJ databases">
        <title>Pervasive Adenine N6-methylation of Active Genes in Fungi.</title>
        <authorList>
            <consortium name="DOE Joint Genome Institute"/>
            <person name="Mondo S.J."/>
            <person name="Dannebaum R.O."/>
            <person name="Kuo R.C."/>
            <person name="Labutti K."/>
            <person name="Haridas S."/>
            <person name="Kuo A."/>
            <person name="Salamov A."/>
            <person name="Ahrendt S.R."/>
            <person name="Lipzen A."/>
            <person name="Sullivan W."/>
            <person name="Andreopoulos W.B."/>
            <person name="Clum A."/>
            <person name="Lindquist E."/>
            <person name="Daum C."/>
            <person name="Ramamoorthy G.K."/>
            <person name="Gryganskyi A."/>
            <person name="Culley D."/>
            <person name="Magnuson J.K."/>
            <person name="James T.Y."/>
            <person name="O'Malley M.A."/>
            <person name="Stajich J.E."/>
            <person name="Spatafora J.W."/>
            <person name="Visel A."/>
            <person name="Grigoriev I.V."/>
        </authorList>
    </citation>
    <scope>NUCLEOTIDE SEQUENCE [LARGE SCALE GENOMIC DNA]</scope>
    <source>
        <strain evidence="1 2">CBS 115471</strain>
    </source>
</reference>
<dbReference type="OrthoDB" id="3787941at2759"/>
<protein>
    <submittedName>
        <fullName evidence="1">Uncharacterized protein</fullName>
    </submittedName>
</protein>
<evidence type="ECO:0000313" key="2">
    <source>
        <dbReference type="Proteomes" id="UP000193144"/>
    </source>
</evidence>